<dbReference type="AlphaFoldDB" id="A0A9D2KSJ9"/>
<evidence type="ECO:0000256" key="5">
    <source>
        <dbReference type="SAM" id="MobiDB-lite"/>
    </source>
</evidence>
<comment type="caution">
    <text evidence="6">The sequence shown here is derived from an EMBL/GenBank/DDBJ whole genome shotgun (WGS) entry which is preliminary data.</text>
</comment>
<evidence type="ECO:0000256" key="3">
    <source>
        <dbReference type="ARBA" id="ARBA00023004"/>
    </source>
</evidence>
<gene>
    <name evidence="6" type="ORF">H9784_08300</name>
</gene>
<feature type="compositionally biased region" description="Basic and acidic residues" evidence="5">
    <location>
        <begin position="536"/>
        <end position="559"/>
    </location>
</feature>
<keyword evidence="1" id="KW-0479">Metal-binding</keyword>
<feature type="compositionally biased region" description="Basic and acidic residues" evidence="5">
    <location>
        <begin position="32"/>
        <end position="43"/>
    </location>
</feature>
<keyword evidence="4" id="KW-0411">Iron-sulfur</keyword>
<organism evidence="6 7">
    <name type="scientific">Candidatus Desulfovibrio intestinavium</name>
    <dbReference type="NCBI Taxonomy" id="2838534"/>
    <lineage>
        <taxon>Bacteria</taxon>
        <taxon>Pseudomonadati</taxon>
        <taxon>Thermodesulfobacteriota</taxon>
        <taxon>Desulfovibrionia</taxon>
        <taxon>Desulfovibrionales</taxon>
        <taxon>Desulfovibrionaceae</taxon>
        <taxon>Desulfovibrio</taxon>
    </lineage>
</organism>
<evidence type="ECO:0000313" key="7">
    <source>
        <dbReference type="Proteomes" id="UP000823821"/>
    </source>
</evidence>
<evidence type="ECO:0000256" key="1">
    <source>
        <dbReference type="ARBA" id="ARBA00022723"/>
    </source>
</evidence>
<proteinExistence type="predicted"/>
<dbReference type="EMBL" id="DWZD01000046">
    <property type="protein sequence ID" value="HJA79546.1"/>
    <property type="molecule type" value="Genomic_DNA"/>
</dbReference>
<dbReference type="Proteomes" id="UP000823821">
    <property type="component" value="Unassembled WGS sequence"/>
</dbReference>
<name>A0A9D2KSJ9_9BACT</name>
<dbReference type="GO" id="GO:0008168">
    <property type="term" value="F:methyltransferase activity"/>
    <property type="evidence" value="ECO:0007669"/>
    <property type="project" value="InterPro"/>
</dbReference>
<dbReference type="InterPro" id="IPR015324">
    <property type="entry name" value="Ribosomal_Rsm22-like"/>
</dbReference>
<evidence type="ECO:0000313" key="6">
    <source>
        <dbReference type="EMBL" id="HJA79546.1"/>
    </source>
</evidence>
<evidence type="ECO:0000256" key="4">
    <source>
        <dbReference type="ARBA" id="ARBA00023014"/>
    </source>
</evidence>
<evidence type="ECO:0000256" key="2">
    <source>
        <dbReference type="ARBA" id="ARBA00022946"/>
    </source>
</evidence>
<feature type="compositionally biased region" description="Basic and acidic residues" evidence="5">
    <location>
        <begin position="599"/>
        <end position="609"/>
    </location>
</feature>
<dbReference type="GO" id="GO:0006412">
    <property type="term" value="P:translation"/>
    <property type="evidence" value="ECO:0007669"/>
    <property type="project" value="InterPro"/>
</dbReference>
<reference evidence="6" key="2">
    <citation type="submission" date="2021-04" db="EMBL/GenBank/DDBJ databases">
        <authorList>
            <person name="Gilroy R."/>
        </authorList>
    </citation>
    <scope>NUCLEOTIDE SEQUENCE</scope>
    <source>
        <strain evidence="6">5032</strain>
    </source>
</reference>
<dbReference type="GO" id="GO:0046872">
    <property type="term" value="F:metal ion binding"/>
    <property type="evidence" value="ECO:0007669"/>
    <property type="project" value="UniProtKB-KW"/>
</dbReference>
<feature type="compositionally biased region" description="Basic and acidic residues" evidence="5">
    <location>
        <begin position="1"/>
        <end position="11"/>
    </location>
</feature>
<protein>
    <recommendedName>
        <fullName evidence="8">Small ribosomal subunit Rsm22</fullName>
    </recommendedName>
</protein>
<dbReference type="Pfam" id="PF09243">
    <property type="entry name" value="Rsm22"/>
    <property type="match status" value="1"/>
</dbReference>
<keyword evidence="3" id="KW-0408">Iron</keyword>
<reference evidence="6" key="1">
    <citation type="journal article" date="2021" name="PeerJ">
        <title>Extensive microbial diversity within the chicken gut microbiome revealed by metagenomics and culture.</title>
        <authorList>
            <person name="Gilroy R."/>
            <person name="Ravi A."/>
            <person name="Getino M."/>
            <person name="Pursley I."/>
            <person name="Horton D.L."/>
            <person name="Alikhan N.F."/>
            <person name="Baker D."/>
            <person name="Gharbi K."/>
            <person name="Hall N."/>
            <person name="Watson M."/>
            <person name="Adriaenssens E.M."/>
            <person name="Foster-Nyarko E."/>
            <person name="Jarju S."/>
            <person name="Secka A."/>
            <person name="Antonio M."/>
            <person name="Oren A."/>
            <person name="Chaudhuri R.R."/>
            <person name="La Ragione R."/>
            <person name="Hildebrand F."/>
            <person name="Pallen M.J."/>
        </authorList>
    </citation>
    <scope>NUCLEOTIDE SEQUENCE</scope>
    <source>
        <strain evidence="6">5032</strain>
    </source>
</reference>
<sequence length="609" mass="65464">MRSARRPHDADAVGSQRLPRQAVARRAVPESTRTEGRRREASARTRWQASSLLLPEPDAALRQGLDLLGAALARVRPLTAAHARQLPQDVAALSRLLTVERAQLHHPYWASPALTSAYLYYFLPWNVLRQARLLAALPLPDPRLWLEQGRRPLLLDMGSGPLSLPLALWLARPDWRGLPLEVLALDASSQPLELGRQLLNALAGELHEPVWAVRTLRGPLAQAARQAARCLGPHQSFRAAGRDAPALWLATAANVLNELLSGGAAGRAARKERPDDWMAAETDGMADNERDAREDSVFGQRLETVLDGLEEVLELADAALPASLLVIEPGTRLGGTTVMRLRAAALERGLVPLTPCTHAADCPLERGRSGRGWCHVTFDCAGAPDWLNQLAEAAGLAKSSLSLAPLLLSPAAETLQDGLDARHEESGGGLGRAALRVLSAPFDVPGLPGRARYACGVGGLALLGDAGELPSGALVEANIPEQPRFDRRSGAILLLPGGEGAAEAAHRAPGPAQGASRGRATTSDLPRQRDHRRPHSGQDRDGERTGGDSRRRGERRGQARGEQCGQARCPEGQERERGGQRPNGRLTSPRGRHAPAEQASRKAWGDRRH</sequence>
<feature type="compositionally biased region" description="Low complexity" evidence="5">
    <location>
        <begin position="500"/>
        <end position="512"/>
    </location>
</feature>
<feature type="region of interest" description="Disordered" evidence="5">
    <location>
        <begin position="1"/>
        <end position="43"/>
    </location>
</feature>
<accession>A0A9D2KSJ9</accession>
<keyword evidence="2" id="KW-0809">Transit peptide</keyword>
<feature type="region of interest" description="Disordered" evidence="5">
    <location>
        <begin position="500"/>
        <end position="609"/>
    </location>
</feature>
<dbReference type="GO" id="GO:0051536">
    <property type="term" value="F:iron-sulfur cluster binding"/>
    <property type="evidence" value="ECO:0007669"/>
    <property type="project" value="UniProtKB-KW"/>
</dbReference>
<evidence type="ECO:0008006" key="8">
    <source>
        <dbReference type="Google" id="ProtNLM"/>
    </source>
</evidence>